<accession>A0A1D2QR75</accession>
<proteinExistence type="predicted"/>
<evidence type="ECO:0000313" key="3">
    <source>
        <dbReference type="Proteomes" id="UP000242502"/>
    </source>
</evidence>
<protein>
    <recommendedName>
        <fullName evidence="4">Protein SlyX homolog</fullName>
    </recommendedName>
</protein>
<evidence type="ECO:0008006" key="4">
    <source>
        <dbReference type="Google" id="ProtNLM"/>
    </source>
</evidence>
<dbReference type="InterPro" id="IPR007236">
    <property type="entry name" value="SlyX"/>
</dbReference>
<dbReference type="AlphaFoldDB" id="A0A1D2QR75"/>
<evidence type="ECO:0000313" key="2">
    <source>
        <dbReference type="EMBL" id="ODS24095.1"/>
    </source>
</evidence>
<reference evidence="2 3" key="1">
    <citation type="journal article" date="2016" name="Appl. Environ. Microbiol.">
        <title>Lack of Overt Genome Reduction in the Bryostatin-Producing Bryozoan Symbiont "Candidatus Endobugula sertula".</title>
        <authorList>
            <person name="Miller I.J."/>
            <person name="Vanee N."/>
            <person name="Fong S.S."/>
            <person name="Lim-Fong G.E."/>
            <person name="Kwan J.C."/>
        </authorList>
    </citation>
    <scope>NUCLEOTIDE SEQUENCE [LARGE SCALE GENOMIC DNA]</scope>
    <source>
        <strain evidence="2">AB1-4</strain>
    </source>
</reference>
<dbReference type="PANTHER" id="PTHR36508">
    <property type="entry name" value="PROTEIN SLYX"/>
    <property type="match status" value="1"/>
</dbReference>
<keyword evidence="1" id="KW-0175">Coiled coil</keyword>
<name>A0A1D2QR75_9GAMM</name>
<dbReference type="PANTHER" id="PTHR36508:SF1">
    <property type="entry name" value="PROTEIN SLYX"/>
    <property type="match status" value="1"/>
</dbReference>
<comment type="caution">
    <text evidence="2">The sequence shown here is derived from an EMBL/GenBank/DDBJ whole genome shotgun (WGS) entry which is preliminary data.</text>
</comment>
<dbReference type="Pfam" id="PF04102">
    <property type="entry name" value="SlyX"/>
    <property type="match status" value="1"/>
</dbReference>
<feature type="coiled-coil region" evidence="1">
    <location>
        <begin position="1"/>
        <end position="56"/>
    </location>
</feature>
<evidence type="ECO:0000256" key="1">
    <source>
        <dbReference type="SAM" id="Coils"/>
    </source>
</evidence>
<dbReference type="Gene3D" id="1.20.5.300">
    <property type="match status" value="1"/>
</dbReference>
<gene>
    <name evidence="2" type="ORF">AB835_05395</name>
</gene>
<dbReference type="STRING" id="62101.AB835_05395"/>
<sequence length="71" mass="8233">MAELEQQMIDLQARVTFQEDMLQSLDKIVAQQNQTISLLQVQLERWQSRFDELADNLESSTVGGIEKPPHY</sequence>
<organism evidence="2 3">
    <name type="scientific">Candidatus Endobugula sertula</name>
    <name type="common">Bugula neritina bacterial symbiont</name>
    <dbReference type="NCBI Taxonomy" id="62101"/>
    <lineage>
        <taxon>Bacteria</taxon>
        <taxon>Pseudomonadati</taxon>
        <taxon>Pseudomonadota</taxon>
        <taxon>Gammaproteobacteria</taxon>
        <taxon>Cellvibrionales</taxon>
        <taxon>Cellvibrionaceae</taxon>
        <taxon>Candidatus Endobugula</taxon>
    </lineage>
</organism>
<dbReference type="EMBL" id="MDLC01000014">
    <property type="protein sequence ID" value="ODS24095.1"/>
    <property type="molecule type" value="Genomic_DNA"/>
</dbReference>
<dbReference type="Proteomes" id="UP000242502">
    <property type="component" value="Unassembled WGS sequence"/>
</dbReference>